<dbReference type="SUPFAM" id="SSF47473">
    <property type="entry name" value="EF-hand"/>
    <property type="match status" value="1"/>
</dbReference>
<dbReference type="GO" id="GO:0005509">
    <property type="term" value="F:calcium ion binding"/>
    <property type="evidence" value="ECO:0007669"/>
    <property type="project" value="InterPro"/>
</dbReference>
<dbReference type="STRING" id="905079.L1JQF5"/>
<feature type="domain" description="EF-hand" evidence="3">
    <location>
        <begin position="89"/>
        <end position="124"/>
    </location>
</feature>
<dbReference type="InterPro" id="IPR011992">
    <property type="entry name" value="EF-hand-dom_pair"/>
</dbReference>
<dbReference type="RefSeq" id="XP_005837504.1">
    <property type="nucleotide sequence ID" value="XM_005837447.1"/>
</dbReference>
<dbReference type="KEGG" id="gtt:GUITHDRAFT_48258"/>
<dbReference type="EMBL" id="JH992978">
    <property type="protein sequence ID" value="EKX50524.1"/>
    <property type="molecule type" value="Genomic_DNA"/>
</dbReference>
<dbReference type="InterPro" id="IPR002048">
    <property type="entry name" value="EF_hand_dom"/>
</dbReference>
<dbReference type="PANTHER" id="PTHR23050">
    <property type="entry name" value="CALCIUM BINDING PROTEIN"/>
    <property type="match status" value="1"/>
</dbReference>
<protein>
    <recommendedName>
        <fullName evidence="3">EF-hand domain-containing protein</fullName>
    </recommendedName>
</protein>
<dbReference type="Proteomes" id="UP000011087">
    <property type="component" value="Unassembled WGS sequence"/>
</dbReference>
<dbReference type="OrthoDB" id="270584at2759"/>
<gene>
    <name evidence="4" type="ORF">GUITHDRAFT_48258</name>
</gene>
<dbReference type="GeneID" id="17307236"/>
<proteinExistence type="predicted"/>
<organism evidence="4">
    <name type="scientific">Guillardia theta (strain CCMP2712)</name>
    <name type="common">Cryptophyte</name>
    <dbReference type="NCBI Taxonomy" id="905079"/>
    <lineage>
        <taxon>Eukaryota</taxon>
        <taxon>Cryptophyceae</taxon>
        <taxon>Pyrenomonadales</taxon>
        <taxon>Geminigeraceae</taxon>
        <taxon>Guillardia</taxon>
    </lineage>
</organism>
<dbReference type="PaxDb" id="55529-EKX50524"/>
<dbReference type="PROSITE" id="PS00018">
    <property type="entry name" value="EF_HAND_1"/>
    <property type="match status" value="1"/>
</dbReference>
<evidence type="ECO:0000256" key="2">
    <source>
        <dbReference type="ARBA" id="ARBA00022837"/>
    </source>
</evidence>
<sequence length="157" mass="18207">MFSVQEIEFYREVFDECDKEGIGELLPESVETLFQDRDTDLQIQKLRKSIKKEQRDGKISFNAFLTIIQMDPRLRRILAQHAIHLLPKVKINQLHKMFDVLDEDGNGTIDMSELSHVIESLGRKHSVEEIRALLKEIGKQGDDMVVTFEEFVSIMSS</sequence>
<dbReference type="HOGENOM" id="CLU_1682542_0_0_1"/>
<reference evidence="6" key="2">
    <citation type="submission" date="2012-11" db="EMBL/GenBank/DDBJ databases">
        <authorList>
            <person name="Kuo A."/>
            <person name="Curtis B.A."/>
            <person name="Tanifuji G."/>
            <person name="Burki F."/>
            <person name="Gruber A."/>
            <person name="Irimia M."/>
            <person name="Maruyama S."/>
            <person name="Arias M.C."/>
            <person name="Ball S.G."/>
            <person name="Gile G.H."/>
            <person name="Hirakawa Y."/>
            <person name="Hopkins J.F."/>
            <person name="Rensing S.A."/>
            <person name="Schmutz J."/>
            <person name="Symeonidi A."/>
            <person name="Elias M."/>
            <person name="Eveleigh R.J."/>
            <person name="Herman E.K."/>
            <person name="Klute M.J."/>
            <person name="Nakayama T."/>
            <person name="Obornik M."/>
            <person name="Reyes-Prieto A."/>
            <person name="Armbrust E.V."/>
            <person name="Aves S.J."/>
            <person name="Beiko R.G."/>
            <person name="Coutinho P."/>
            <person name="Dacks J.B."/>
            <person name="Durnford D.G."/>
            <person name="Fast N.M."/>
            <person name="Green B.R."/>
            <person name="Grisdale C."/>
            <person name="Hempe F."/>
            <person name="Henrissat B."/>
            <person name="Hoppner M.P."/>
            <person name="Ishida K.-I."/>
            <person name="Kim E."/>
            <person name="Koreny L."/>
            <person name="Kroth P.G."/>
            <person name="Liu Y."/>
            <person name="Malik S.-B."/>
            <person name="Maier U.G."/>
            <person name="McRose D."/>
            <person name="Mock T."/>
            <person name="Neilson J.A."/>
            <person name="Onodera N.T."/>
            <person name="Poole A.M."/>
            <person name="Pritham E.J."/>
            <person name="Richards T.A."/>
            <person name="Rocap G."/>
            <person name="Roy S.W."/>
            <person name="Sarai C."/>
            <person name="Schaack S."/>
            <person name="Shirato S."/>
            <person name="Slamovits C.H."/>
            <person name="Spencer D.F."/>
            <person name="Suzuki S."/>
            <person name="Worden A.Z."/>
            <person name="Zauner S."/>
            <person name="Barry K."/>
            <person name="Bell C."/>
            <person name="Bharti A.K."/>
            <person name="Crow J.A."/>
            <person name="Grimwood J."/>
            <person name="Kramer R."/>
            <person name="Lindquist E."/>
            <person name="Lucas S."/>
            <person name="Salamov A."/>
            <person name="McFadden G.I."/>
            <person name="Lane C.E."/>
            <person name="Keeling P.J."/>
            <person name="Gray M.W."/>
            <person name="Grigoriev I.V."/>
            <person name="Archibald J.M."/>
        </authorList>
    </citation>
    <scope>NUCLEOTIDE SEQUENCE</scope>
    <source>
        <strain evidence="6">CCMP2712</strain>
    </source>
</reference>
<dbReference type="InterPro" id="IPR018247">
    <property type="entry name" value="EF_Hand_1_Ca_BS"/>
</dbReference>
<reference evidence="5" key="3">
    <citation type="submission" date="2016-03" db="UniProtKB">
        <authorList>
            <consortium name="EnsemblProtists"/>
        </authorList>
    </citation>
    <scope>IDENTIFICATION</scope>
</reference>
<name>L1JQF5_GUITC</name>
<dbReference type="Pfam" id="PF13499">
    <property type="entry name" value="EF-hand_7"/>
    <property type="match status" value="1"/>
</dbReference>
<dbReference type="SMART" id="SM00054">
    <property type="entry name" value="EFh"/>
    <property type="match status" value="1"/>
</dbReference>
<evidence type="ECO:0000259" key="3">
    <source>
        <dbReference type="PROSITE" id="PS50222"/>
    </source>
</evidence>
<dbReference type="EnsemblProtists" id="EKX50524">
    <property type="protein sequence ID" value="EKX50524"/>
    <property type="gene ID" value="GUITHDRAFT_48258"/>
</dbReference>
<reference evidence="4 6" key="1">
    <citation type="journal article" date="2012" name="Nature">
        <title>Algal genomes reveal evolutionary mosaicism and the fate of nucleomorphs.</title>
        <authorList>
            <consortium name="DOE Joint Genome Institute"/>
            <person name="Curtis B.A."/>
            <person name="Tanifuji G."/>
            <person name="Burki F."/>
            <person name="Gruber A."/>
            <person name="Irimia M."/>
            <person name="Maruyama S."/>
            <person name="Arias M.C."/>
            <person name="Ball S.G."/>
            <person name="Gile G.H."/>
            <person name="Hirakawa Y."/>
            <person name="Hopkins J.F."/>
            <person name="Kuo A."/>
            <person name="Rensing S.A."/>
            <person name="Schmutz J."/>
            <person name="Symeonidi A."/>
            <person name="Elias M."/>
            <person name="Eveleigh R.J."/>
            <person name="Herman E.K."/>
            <person name="Klute M.J."/>
            <person name="Nakayama T."/>
            <person name="Obornik M."/>
            <person name="Reyes-Prieto A."/>
            <person name="Armbrust E.V."/>
            <person name="Aves S.J."/>
            <person name="Beiko R.G."/>
            <person name="Coutinho P."/>
            <person name="Dacks J.B."/>
            <person name="Durnford D.G."/>
            <person name="Fast N.M."/>
            <person name="Green B.R."/>
            <person name="Grisdale C.J."/>
            <person name="Hempel F."/>
            <person name="Henrissat B."/>
            <person name="Hoppner M.P."/>
            <person name="Ishida K."/>
            <person name="Kim E."/>
            <person name="Koreny L."/>
            <person name="Kroth P.G."/>
            <person name="Liu Y."/>
            <person name="Malik S.B."/>
            <person name="Maier U.G."/>
            <person name="McRose D."/>
            <person name="Mock T."/>
            <person name="Neilson J.A."/>
            <person name="Onodera N.T."/>
            <person name="Poole A.M."/>
            <person name="Pritham E.J."/>
            <person name="Richards T.A."/>
            <person name="Rocap G."/>
            <person name="Roy S.W."/>
            <person name="Sarai C."/>
            <person name="Schaack S."/>
            <person name="Shirato S."/>
            <person name="Slamovits C.H."/>
            <person name="Spencer D.F."/>
            <person name="Suzuki S."/>
            <person name="Worden A.Z."/>
            <person name="Zauner S."/>
            <person name="Barry K."/>
            <person name="Bell C."/>
            <person name="Bharti A.K."/>
            <person name="Crow J.A."/>
            <person name="Grimwood J."/>
            <person name="Kramer R."/>
            <person name="Lindquist E."/>
            <person name="Lucas S."/>
            <person name="Salamov A."/>
            <person name="McFadden G.I."/>
            <person name="Lane C.E."/>
            <person name="Keeling P.J."/>
            <person name="Gray M.W."/>
            <person name="Grigoriev I.V."/>
            <person name="Archibald J.M."/>
        </authorList>
    </citation>
    <scope>NUCLEOTIDE SEQUENCE</scope>
    <source>
        <strain evidence="4 6">CCMP2712</strain>
    </source>
</reference>
<dbReference type="FunFam" id="1.10.238.10:FF:000003">
    <property type="entry name" value="Calmodulin A"/>
    <property type="match status" value="1"/>
</dbReference>
<evidence type="ECO:0000313" key="6">
    <source>
        <dbReference type="Proteomes" id="UP000011087"/>
    </source>
</evidence>
<keyword evidence="6" id="KW-1185">Reference proteome</keyword>
<evidence type="ECO:0000313" key="4">
    <source>
        <dbReference type="EMBL" id="EKX50524.1"/>
    </source>
</evidence>
<dbReference type="CDD" id="cd00051">
    <property type="entry name" value="EFh"/>
    <property type="match status" value="1"/>
</dbReference>
<dbReference type="InterPro" id="IPR050145">
    <property type="entry name" value="Centrin_CML-like"/>
</dbReference>
<accession>L1JQF5</accession>
<evidence type="ECO:0000256" key="1">
    <source>
        <dbReference type="ARBA" id="ARBA00022737"/>
    </source>
</evidence>
<keyword evidence="2" id="KW-0106">Calcium</keyword>
<dbReference type="PROSITE" id="PS50222">
    <property type="entry name" value="EF_HAND_2"/>
    <property type="match status" value="1"/>
</dbReference>
<dbReference type="Gene3D" id="1.10.238.10">
    <property type="entry name" value="EF-hand"/>
    <property type="match status" value="2"/>
</dbReference>
<keyword evidence="1" id="KW-0677">Repeat</keyword>
<feature type="non-terminal residue" evidence="4">
    <location>
        <position position="157"/>
    </location>
</feature>
<dbReference type="AlphaFoldDB" id="L1JQF5"/>
<evidence type="ECO:0000313" key="5">
    <source>
        <dbReference type="EnsemblProtists" id="EKX50524"/>
    </source>
</evidence>